<organism evidence="1 2">
    <name type="scientific">Rickettsia felis str. Pedreira</name>
    <dbReference type="NCBI Taxonomy" id="1359196"/>
    <lineage>
        <taxon>Bacteria</taxon>
        <taxon>Pseudomonadati</taxon>
        <taxon>Pseudomonadota</taxon>
        <taxon>Alphaproteobacteria</taxon>
        <taxon>Rickettsiales</taxon>
        <taxon>Rickettsiaceae</taxon>
        <taxon>Rickettsieae</taxon>
        <taxon>Rickettsia</taxon>
        <taxon>spotted fever group</taxon>
    </lineage>
</organism>
<name>A0A0F3MWN0_RICFI</name>
<accession>A0A0F3MWN0</accession>
<dbReference type="AlphaFoldDB" id="A0A0F3MWN0"/>
<sequence>MSKGQSKFNVIPAKAGIQKKYKYNKFLKLKARFIMDSCFRRNDIE</sequence>
<dbReference type="Proteomes" id="UP000033475">
    <property type="component" value="Unassembled WGS sequence"/>
</dbReference>
<evidence type="ECO:0000313" key="2">
    <source>
        <dbReference type="Proteomes" id="UP000033475"/>
    </source>
</evidence>
<reference evidence="1 2" key="1">
    <citation type="submission" date="2015-01" db="EMBL/GenBank/DDBJ databases">
        <title>Genome Sequencing of Rickettsiales.</title>
        <authorList>
            <person name="Daugherty S.C."/>
            <person name="Su Q."/>
            <person name="Abolude K."/>
            <person name="Beier-Sexton M."/>
            <person name="Carlyon J.A."/>
            <person name="Carter R."/>
            <person name="Day N.P."/>
            <person name="Dumler S.J."/>
            <person name="Dyachenko V."/>
            <person name="Godinez A."/>
            <person name="Kurtti T.J."/>
            <person name="Lichay M."/>
            <person name="Mullins K.E."/>
            <person name="Ott S."/>
            <person name="Pappas-Brown V."/>
            <person name="Paris D.H."/>
            <person name="Patel P."/>
            <person name="Richards A.L."/>
            <person name="Sadzewicz L."/>
            <person name="Sears K."/>
            <person name="Seidman D."/>
            <person name="Sengamalay N."/>
            <person name="Stenos J."/>
            <person name="Tallon L.J."/>
            <person name="Vincent G."/>
            <person name="Fraser C.M."/>
            <person name="Munderloh U."/>
            <person name="Dunning-Hotopp J.C."/>
        </authorList>
    </citation>
    <scope>NUCLEOTIDE SEQUENCE [LARGE SCALE GENOMIC DNA]</scope>
    <source>
        <strain evidence="1 2">Pedreira</strain>
    </source>
</reference>
<comment type="caution">
    <text evidence="1">The sequence shown here is derived from an EMBL/GenBank/DDBJ whole genome shotgun (WGS) entry which is preliminary data.</text>
</comment>
<dbReference type="EMBL" id="LANQ01000001">
    <property type="protein sequence ID" value="KJV58979.1"/>
    <property type="molecule type" value="Genomic_DNA"/>
</dbReference>
<gene>
    <name evidence="1" type="ORF">RFEPED_1374</name>
</gene>
<protein>
    <submittedName>
        <fullName evidence="1">Uncharacterized protein</fullName>
    </submittedName>
</protein>
<proteinExistence type="predicted"/>
<evidence type="ECO:0000313" key="1">
    <source>
        <dbReference type="EMBL" id="KJV58979.1"/>
    </source>
</evidence>